<dbReference type="InterPro" id="IPR011335">
    <property type="entry name" value="Restrct_endonuc-II-like"/>
</dbReference>
<reference evidence="3 4" key="1">
    <citation type="submission" date="2015-03" db="EMBL/GenBank/DDBJ databases">
        <authorList>
            <person name="Radwan O."/>
            <person name="Al-Naeli F.A."/>
            <person name="Rendon G.A."/>
            <person name="Fields C."/>
        </authorList>
    </citation>
    <scope>NUCLEOTIDE SEQUENCE [LARGE SCALE GENOMIC DNA]</scope>
    <source>
        <strain evidence="3">CR-DP1</strain>
    </source>
</reference>
<keyword evidence="4" id="KW-1185">Reference proteome</keyword>
<gene>
    <name evidence="3" type="ORF">TD95_003094</name>
</gene>
<dbReference type="AlphaFoldDB" id="A0A0F4ZHW2"/>
<dbReference type="SUPFAM" id="SSF52980">
    <property type="entry name" value="Restriction endonuclease-like"/>
    <property type="match status" value="1"/>
</dbReference>
<dbReference type="InterPro" id="IPR011856">
    <property type="entry name" value="tRNA_endonuc-like_dom_sf"/>
</dbReference>
<evidence type="ECO:0000313" key="3">
    <source>
        <dbReference type="EMBL" id="KKA29795.1"/>
    </source>
</evidence>
<evidence type="ECO:0008006" key="5">
    <source>
        <dbReference type="Google" id="ProtNLM"/>
    </source>
</evidence>
<organism evidence="3 4">
    <name type="scientific">Thielaviopsis punctulata</name>
    <dbReference type="NCBI Taxonomy" id="72032"/>
    <lineage>
        <taxon>Eukaryota</taxon>
        <taxon>Fungi</taxon>
        <taxon>Dikarya</taxon>
        <taxon>Ascomycota</taxon>
        <taxon>Pezizomycotina</taxon>
        <taxon>Sordariomycetes</taxon>
        <taxon>Hypocreomycetidae</taxon>
        <taxon>Microascales</taxon>
        <taxon>Ceratocystidaceae</taxon>
        <taxon>Thielaviopsis</taxon>
    </lineage>
</organism>
<accession>A0A0F4ZHW2</accession>
<evidence type="ECO:0000313" key="4">
    <source>
        <dbReference type="Proteomes" id="UP000033483"/>
    </source>
</evidence>
<keyword evidence="2" id="KW-0496">Mitochondrion</keyword>
<dbReference type="PANTHER" id="PTHR28133">
    <property type="entry name" value="REQUIRED FOR RESPIRATORY GROWTH PROTEIN 7, MITOCHONDRIAL"/>
    <property type="match status" value="1"/>
</dbReference>
<comment type="subcellular location">
    <subcellularLocation>
        <location evidence="1">Mitochondrion</location>
    </subcellularLocation>
</comment>
<protein>
    <recommendedName>
        <fullName evidence="5">Restriction endonuclease type IV Mrr domain-containing protein</fullName>
    </recommendedName>
</protein>
<comment type="caution">
    <text evidence="3">The sequence shown here is derived from an EMBL/GenBank/DDBJ whole genome shotgun (WGS) entry which is preliminary data.</text>
</comment>
<dbReference type="OrthoDB" id="20734at2759"/>
<evidence type="ECO:0000256" key="1">
    <source>
        <dbReference type="ARBA" id="ARBA00004173"/>
    </source>
</evidence>
<proteinExistence type="predicted"/>
<dbReference type="Pfam" id="PF10356">
    <property type="entry name" value="RRG7"/>
    <property type="match status" value="2"/>
</dbReference>
<dbReference type="GO" id="GO:0005739">
    <property type="term" value="C:mitochondrion"/>
    <property type="evidence" value="ECO:0007669"/>
    <property type="project" value="UniProtKB-SubCell"/>
</dbReference>
<sequence>MLLRRLRRPTTPLQLAKQITSGPQIHRLYSSNTSADLVYPDSNTTAHRDMRSFLHYASRSGLDPKSTVFVGTYYEYLVGDTLARYGFHLRRIGGASDGGIDLLGEWTPPSTKEPIRVLVQCKGGKQNTGPRLIRELEGAFVSAPVGWRGDRVLGIFTSENTATKGMRDAMARSKWPMATITCTSNNGGSLYQFLWNRAADNIGLNGLGVDIKRSPANDTEVLVLTWEGKPLPLKPAIVSDA</sequence>
<dbReference type="GO" id="GO:0006302">
    <property type="term" value="P:double-strand break repair"/>
    <property type="evidence" value="ECO:0007669"/>
    <property type="project" value="UniProtKB-ARBA"/>
</dbReference>
<name>A0A0F4ZHW2_9PEZI</name>
<dbReference type="GO" id="GO:0003676">
    <property type="term" value="F:nucleic acid binding"/>
    <property type="evidence" value="ECO:0007669"/>
    <property type="project" value="InterPro"/>
</dbReference>
<dbReference type="Gene3D" id="3.40.1350.10">
    <property type="match status" value="1"/>
</dbReference>
<dbReference type="PANTHER" id="PTHR28133:SF1">
    <property type="entry name" value="REQUIRED FOR RESPIRATORY GROWTH PROTEIN 7, MITOCHONDRIAL"/>
    <property type="match status" value="1"/>
</dbReference>
<dbReference type="EMBL" id="LAEV01000676">
    <property type="protein sequence ID" value="KKA29795.1"/>
    <property type="molecule type" value="Genomic_DNA"/>
</dbReference>
<dbReference type="Proteomes" id="UP000033483">
    <property type="component" value="Unassembled WGS sequence"/>
</dbReference>
<dbReference type="InterPro" id="IPR018828">
    <property type="entry name" value="RRG7"/>
</dbReference>
<evidence type="ECO:0000256" key="2">
    <source>
        <dbReference type="ARBA" id="ARBA00023128"/>
    </source>
</evidence>